<proteinExistence type="predicted"/>
<evidence type="ECO:0000259" key="2">
    <source>
        <dbReference type="Pfam" id="PF00535"/>
    </source>
</evidence>
<dbReference type="Gene3D" id="3.90.550.10">
    <property type="entry name" value="Spore Coat Polysaccharide Biosynthesis Protein SpsA, Chain A"/>
    <property type="match status" value="1"/>
</dbReference>
<name>A0ABW8XTU7_9FLAO</name>
<accession>A0ABW8XTU7</accession>
<comment type="caution">
    <text evidence="4">The sequence shown here is derived from an EMBL/GenBank/DDBJ whole genome shotgun (WGS) entry which is preliminary data.</text>
</comment>
<keyword evidence="1" id="KW-0808">Transferase</keyword>
<dbReference type="InterPro" id="IPR027791">
    <property type="entry name" value="Galactosyl_T_C"/>
</dbReference>
<dbReference type="Pfam" id="PF00535">
    <property type="entry name" value="Glycos_transf_2"/>
    <property type="match status" value="1"/>
</dbReference>
<dbReference type="EMBL" id="JBELQA010000004">
    <property type="protein sequence ID" value="MFL9831040.1"/>
    <property type="molecule type" value="Genomic_DNA"/>
</dbReference>
<dbReference type="InterPro" id="IPR029044">
    <property type="entry name" value="Nucleotide-diphossugar_trans"/>
</dbReference>
<feature type="domain" description="Glycosyltransferase 2-like" evidence="2">
    <location>
        <begin position="6"/>
        <end position="145"/>
    </location>
</feature>
<evidence type="ECO:0000256" key="1">
    <source>
        <dbReference type="ARBA" id="ARBA00022679"/>
    </source>
</evidence>
<dbReference type="PANTHER" id="PTHR43685:SF3">
    <property type="entry name" value="SLR2126 PROTEIN"/>
    <property type="match status" value="1"/>
</dbReference>
<keyword evidence="5" id="KW-1185">Reference proteome</keyword>
<dbReference type="Proteomes" id="UP001629260">
    <property type="component" value="Unassembled WGS sequence"/>
</dbReference>
<feature type="domain" description="Galactosyltransferase C-terminal" evidence="3">
    <location>
        <begin position="167"/>
        <end position="228"/>
    </location>
</feature>
<evidence type="ECO:0000259" key="3">
    <source>
        <dbReference type="Pfam" id="PF02709"/>
    </source>
</evidence>
<dbReference type="PANTHER" id="PTHR43685">
    <property type="entry name" value="GLYCOSYLTRANSFERASE"/>
    <property type="match status" value="1"/>
</dbReference>
<dbReference type="CDD" id="cd06420">
    <property type="entry name" value="GT2_Chondriotin_Pol_N"/>
    <property type="match status" value="1"/>
</dbReference>
<evidence type="ECO:0000313" key="4">
    <source>
        <dbReference type="EMBL" id="MFL9831040.1"/>
    </source>
</evidence>
<dbReference type="InterPro" id="IPR050834">
    <property type="entry name" value="Glycosyltransf_2"/>
</dbReference>
<dbReference type="InterPro" id="IPR001173">
    <property type="entry name" value="Glyco_trans_2-like"/>
</dbReference>
<gene>
    <name evidence="4" type="ORF">ABS764_09290</name>
</gene>
<evidence type="ECO:0000313" key="5">
    <source>
        <dbReference type="Proteomes" id="UP001629260"/>
    </source>
</evidence>
<dbReference type="RefSeq" id="WP_408081507.1">
    <property type="nucleotide sequence ID" value="NZ_JBELQA010000004.1"/>
</dbReference>
<dbReference type="SUPFAM" id="SSF53448">
    <property type="entry name" value="Nucleotide-diphospho-sugar transferases"/>
    <property type="match status" value="1"/>
</dbReference>
<sequence>MKTALLISTYNWPEALELVLKSILLQTKLPDEIIIADDGSNENTKFIVNEFEQKSDIPIYHIWQEDIGFRKSKILNKAIAQTSTDYIIQIDGDCILQENFIKNHLNEAQKGVYLYGSRVNILPDFVPDIFSNKKIIFSFFSKEIKNRTRNLYFPFLSKFYKKHTCISKNFRGCNVSYWRKDFIAINGYNEDFEGWGREDSDLVIRMGNNGVRAKRLRYAGILFHIYHKVNSKEKLALNNKIQDETVSQKIIGISNGVNKYLNPI</sequence>
<dbReference type="Pfam" id="PF02709">
    <property type="entry name" value="Glyco_transf_7C"/>
    <property type="match status" value="1"/>
</dbReference>
<reference evidence="4 5" key="1">
    <citation type="submission" date="2024-06" db="EMBL/GenBank/DDBJ databases">
        <authorList>
            <person name="Kaempfer P."/>
            <person name="Viver T."/>
        </authorList>
    </citation>
    <scope>NUCLEOTIDE SEQUENCE [LARGE SCALE GENOMIC DNA]</scope>
    <source>
        <strain evidence="4 5">ST-87</strain>
    </source>
</reference>
<protein>
    <submittedName>
        <fullName evidence="4">Glycosyltransferase family 2 protein</fullName>
    </submittedName>
</protein>
<organism evidence="4 5">
    <name type="scientific">Flavobacterium plantiphilum</name>
    <dbReference type="NCBI Taxonomy" id="3163297"/>
    <lineage>
        <taxon>Bacteria</taxon>
        <taxon>Pseudomonadati</taxon>
        <taxon>Bacteroidota</taxon>
        <taxon>Flavobacteriia</taxon>
        <taxon>Flavobacteriales</taxon>
        <taxon>Flavobacteriaceae</taxon>
        <taxon>Flavobacterium</taxon>
    </lineage>
</organism>